<organism evidence="1 2">
    <name type="scientific">Mariniphaga anaerophila</name>
    <dbReference type="NCBI Taxonomy" id="1484053"/>
    <lineage>
        <taxon>Bacteria</taxon>
        <taxon>Pseudomonadati</taxon>
        <taxon>Bacteroidota</taxon>
        <taxon>Bacteroidia</taxon>
        <taxon>Marinilabiliales</taxon>
        <taxon>Prolixibacteraceae</taxon>
        <taxon>Mariniphaga</taxon>
    </lineage>
</organism>
<protein>
    <submittedName>
        <fullName evidence="1">Uncharacterized protein</fullName>
    </submittedName>
</protein>
<gene>
    <name evidence="1" type="ORF">SAMN05444274_105329</name>
</gene>
<dbReference type="Proteomes" id="UP000184164">
    <property type="component" value="Unassembled WGS sequence"/>
</dbReference>
<dbReference type="STRING" id="1484053.SAMN05444274_105329"/>
<dbReference type="EMBL" id="FQUM01000005">
    <property type="protein sequence ID" value="SHF46621.1"/>
    <property type="molecule type" value="Genomic_DNA"/>
</dbReference>
<sequence>MASNEKPTTTETEVEITRRINRTNGQAKNAILEFLMELGINKIIYVDDRCSIQELKEAFIAKLKEKFTSKPLEIDFVDWNAPQPRFEKAIADLWESSTDEIKRDLFLKILKYEGNLDEIENSTAPLNLKNHLNDKIDLLSPSEWEERKDQIISELNTETKVLFLFDIEFEHAPLPSGRNGIDLAEELLNNQEIKDFVYCGIFSHLFAVNEEYAKRNEYHDSRQFEKNRFYTISKKRFQNDSYLPGLAEGIKNTLWINEVEYLKNESSKILRHSFKNSLIEIDELNPDSFNHVIQKSSRKEGIWEIATLIRVNNIITKDKALNILLSKTKRAKINESLSKIRKLEKIKTGGETPFDKTQIQKLRHKELYIESSVLNQLHFPISNGDIFRINNKDFILLGQPCNLAMRSNGKRDIGRGKTYETGFLLEIESISKEAFQKLKGGQLSTIGLLENSDLVSDNYSIVRFQMFQTVSLSPLDLTVFNEDGKAIINLNKLENDSSTIQESWKLRYKKLHEEFLEYRNNILTYRKLRSASKTNLQNLIYYGEIFKNYNINNENVLTRSGNKITLNIQRTSYYREPYSSDLLQKFMQYLSRNAFDMDFLND</sequence>
<dbReference type="OrthoDB" id="2987435at2"/>
<dbReference type="RefSeq" id="WP_073002223.1">
    <property type="nucleotide sequence ID" value="NZ_FQUM01000005.1"/>
</dbReference>
<proteinExistence type="predicted"/>
<reference evidence="1 2" key="1">
    <citation type="submission" date="2016-11" db="EMBL/GenBank/DDBJ databases">
        <authorList>
            <person name="Jaros S."/>
            <person name="Januszkiewicz K."/>
            <person name="Wedrychowicz H."/>
        </authorList>
    </citation>
    <scope>NUCLEOTIDE SEQUENCE [LARGE SCALE GENOMIC DNA]</scope>
    <source>
        <strain evidence="1 2">DSM 26910</strain>
    </source>
</reference>
<dbReference type="AlphaFoldDB" id="A0A1M5BW91"/>
<name>A0A1M5BW91_9BACT</name>
<keyword evidence="2" id="KW-1185">Reference proteome</keyword>
<evidence type="ECO:0000313" key="1">
    <source>
        <dbReference type="EMBL" id="SHF46621.1"/>
    </source>
</evidence>
<accession>A0A1M5BW91</accession>
<evidence type="ECO:0000313" key="2">
    <source>
        <dbReference type="Proteomes" id="UP000184164"/>
    </source>
</evidence>